<dbReference type="AlphaFoldDB" id="A0A9D4VAA9"/>
<dbReference type="EMBL" id="JABFUD020000003">
    <property type="protein sequence ID" value="KAI5081822.1"/>
    <property type="molecule type" value="Genomic_DNA"/>
</dbReference>
<proteinExistence type="predicted"/>
<gene>
    <name evidence="1" type="ORF">GOP47_0001565</name>
</gene>
<evidence type="ECO:0008006" key="3">
    <source>
        <dbReference type="Google" id="ProtNLM"/>
    </source>
</evidence>
<comment type="caution">
    <text evidence="1">The sequence shown here is derived from an EMBL/GenBank/DDBJ whole genome shotgun (WGS) entry which is preliminary data.</text>
</comment>
<dbReference type="PANTHER" id="PTHR34133">
    <property type="entry name" value="OS07G0633000 PROTEIN"/>
    <property type="match status" value="1"/>
</dbReference>
<dbReference type="InterPro" id="IPR018971">
    <property type="entry name" value="DUF1997"/>
</dbReference>
<protein>
    <recommendedName>
        <fullName evidence="3">DUF1997 domain-containing protein</fullName>
    </recommendedName>
</protein>
<dbReference type="PANTHER" id="PTHR34133:SF8">
    <property type="entry name" value="OS07G0633000 PROTEIN"/>
    <property type="match status" value="1"/>
</dbReference>
<dbReference type="OrthoDB" id="496281at2759"/>
<keyword evidence="2" id="KW-1185">Reference proteome</keyword>
<sequence length="265" mass="29836">MVMWQPAGRKKSGLQVVYRSGALWCSFSALEQYSFKSLDDEVGQASRVIYEDLSLITCSSNVTSFSSSLGTDLPLRQHPNVSFQSYLQDRQRIFEALFPDKKRAEKLNDKEWRIYMLPLDFFFLSVNPVIDMQIVVQAPGSELPVVVSNGVDKVLTLEATRWELRGLDYVLKQSDFVLNVKGVLFSEQRGVSSRLRGHLKMSVTLVIPSSLALIPEDIIKSAGEVVLTRLLESMKQKVNSKLLEDYRAYAKEKASFSQGKQAASV</sequence>
<reference evidence="1" key="1">
    <citation type="submission" date="2021-01" db="EMBL/GenBank/DDBJ databases">
        <title>Adiantum capillus-veneris genome.</title>
        <authorList>
            <person name="Fang Y."/>
            <person name="Liao Q."/>
        </authorList>
    </citation>
    <scope>NUCLEOTIDE SEQUENCE</scope>
    <source>
        <strain evidence="1">H3</strain>
        <tissue evidence="1">Leaf</tissue>
    </source>
</reference>
<evidence type="ECO:0000313" key="1">
    <source>
        <dbReference type="EMBL" id="KAI5081822.1"/>
    </source>
</evidence>
<organism evidence="1 2">
    <name type="scientific">Adiantum capillus-veneris</name>
    <name type="common">Maidenhair fern</name>
    <dbReference type="NCBI Taxonomy" id="13818"/>
    <lineage>
        <taxon>Eukaryota</taxon>
        <taxon>Viridiplantae</taxon>
        <taxon>Streptophyta</taxon>
        <taxon>Embryophyta</taxon>
        <taxon>Tracheophyta</taxon>
        <taxon>Polypodiopsida</taxon>
        <taxon>Polypodiidae</taxon>
        <taxon>Polypodiales</taxon>
        <taxon>Pteridineae</taxon>
        <taxon>Pteridaceae</taxon>
        <taxon>Vittarioideae</taxon>
        <taxon>Adiantum</taxon>
    </lineage>
</organism>
<accession>A0A9D4VAA9</accession>
<name>A0A9D4VAA9_ADICA</name>
<evidence type="ECO:0000313" key="2">
    <source>
        <dbReference type="Proteomes" id="UP000886520"/>
    </source>
</evidence>
<dbReference type="Proteomes" id="UP000886520">
    <property type="component" value="Chromosome 2"/>
</dbReference>
<dbReference type="Pfam" id="PF09366">
    <property type="entry name" value="DUF1997"/>
    <property type="match status" value="1"/>
</dbReference>